<keyword evidence="10 14" id="KW-0573">Peptidoglycan synthesis</keyword>
<evidence type="ECO:0000256" key="13">
    <source>
        <dbReference type="ARBA" id="ARBA00023316"/>
    </source>
</evidence>
<gene>
    <name evidence="14 17" type="primary">mrdA</name>
    <name evidence="17" type="ORF">BN1208_1312</name>
</gene>
<feature type="active site" description="Acyl-ester intermediate" evidence="14">
    <location>
        <position position="330"/>
    </location>
</feature>
<dbReference type="GO" id="GO:0006508">
    <property type="term" value="P:proteolysis"/>
    <property type="evidence" value="ECO:0007669"/>
    <property type="project" value="UniProtKB-KW"/>
</dbReference>
<dbReference type="GO" id="GO:0071972">
    <property type="term" value="F:peptidoglycan L,D-transpeptidase activity"/>
    <property type="evidence" value="ECO:0007669"/>
    <property type="project" value="TreeGrafter"/>
</dbReference>
<comment type="pathway">
    <text evidence="14">Cell wall biogenesis; peptidoglycan biosynthesis.</text>
</comment>
<evidence type="ECO:0000256" key="8">
    <source>
        <dbReference type="ARBA" id="ARBA00022801"/>
    </source>
</evidence>
<comment type="subcellular location">
    <subcellularLocation>
        <location evidence="14">Cell inner membrane</location>
        <topology evidence="14">Single-pass membrane protein</topology>
    </subcellularLocation>
    <subcellularLocation>
        <location evidence="2">Cell membrane</location>
    </subcellularLocation>
    <subcellularLocation>
        <location evidence="1">Membrane</location>
        <topology evidence="1">Single-pass membrane protein</topology>
    </subcellularLocation>
</comment>
<protein>
    <recommendedName>
        <fullName evidence="14">Peptidoglycan D,D-transpeptidase MrdA</fullName>
        <ecNumber evidence="14">3.4.16.4</ecNumber>
    </recommendedName>
    <alternativeName>
        <fullName evidence="14">Penicillin-binding protein 2</fullName>
        <shortName evidence="14">PBP-2</shortName>
    </alternativeName>
</protein>
<dbReference type="EMBL" id="LN827929">
    <property type="protein sequence ID" value="CEZ20192.1"/>
    <property type="molecule type" value="Genomic_DNA"/>
</dbReference>
<evidence type="ECO:0000256" key="10">
    <source>
        <dbReference type="ARBA" id="ARBA00022984"/>
    </source>
</evidence>
<organism evidence="17 18">
    <name type="scientific">Candidatus Methylopumilus planktonicus</name>
    <dbReference type="NCBI Taxonomy" id="1581557"/>
    <lineage>
        <taxon>Bacteria</taxon>
        <taxon>Pseudomonadati</taxon>
        <taxon>Pseudomonadota</taxon>
        <taxon>Betaproteobacteria</taxon>
        <taxon>Nitrosomonadales</taxon>
        <taxon>Methylophilaceae</taxon>
        <taxon>Candidatus Methylopumilus</taxon>
    </lineage>
</organism>
<dbReference type="Proteomes" id="UP000064007">
    <property type="component" value="Chromosome 1"/>
</dbReference>
<proteinExistence type="inferred from homology"/>
<evidence type="ECO:0000256" key="14">
    <source>
        <dbReference type="HAMAP-Rule" id="MF_02081"/>
    </source>
</evidence>
<dbReference type="RefSeq" id="WP_046488962.1">
    <property type="nucleotide sequence ID" value="NZ_LN827929.1"/>
</dbReference>
<sequence>MSYTKNSQSIYKSRFFFKKRLALLTALISIAFLVIIGRFFFLQIFKYDFYKGLSENNRIAVIPNIPNRGVILDRNGIIMADNKFVYSLEITPSKLTNLNKTIDDLKPIVEFSASDLKQFSRILKESSSLDSIPIKTNLSEIEAARFAANKLRFEGVEIKSRLLRRYPKGAFASHLIGHINRINEEDKKAIKKLGWQQNYTGTETIGKLGIEKYYEARLHGTTGFQGVEIDANGNSVRILNSVPSVEGDTITLSIDSNLQEIAENAFNKYRGALVALNPKNGEVLAFVSRPNFDPNQFVGGIDVDEWKLLNESLDKPMLNRAINGLYPPGSTIKPFVALAALENDIRKPPFNIKDPGFFTLPNSGHTYKDWKPYGHGVVDIVMAITISCDTFFYGLGIELGIKKLSEFLSRFGFGEATHIDMFGENAGLLPSPEWKQKRYKQPWYLGETVITSIGQGYLLVTPIQLAQAVATIANGGLMIQPRLIQSIKNNQTGKIETFKNKTVRELHFKPENLALVKEGMMNVTQPGGTAASVGAGASYKIAAKTGTAQVVEMKRNQKYDPNRMNERHRDHALFIAYAPAEDPTIAIAIIVENGGHGGSTAGPIARKLMDYHLLKKITLSKEDNKAGSLESEYRD</sequence>
<keyword evidence="7 14" id="KW-0812">Transmembrane</keyword>
<dbReference type="GO" id="GO:0009252">
    <property type="term" value="P:peptidoglycan biosynthetic process"/>
    <property type="evidence" value="ECO:0007669"/>
    <property type="project" value="UniProtKB-UniRule"/>
</dbReference>
<evidence type="ECO:0000256" key="11">
    <source>
        <dbReference type="ARBA" id="ARBA00022989"/>
    </source>
</evidence>
<evidence type="ECO:0000256" key="5">
    <source>
        <dbReference type="ARBA" id="ARBA00022645"/>
    </source>
</evidence>
<evidence type="ECO:0000259" key="16">
    <source>
        <dbReference type="Pfam" id="PF03717"/>
    </source>
</evidence>
<dbReference type="InterPro" id="IPR036138">
    <property type="entry name" value="PBP_dimer_sf"/>
</dbReference>
<keyword evidence="14" id="KW-0862">Zinc</keyword>
<name>A0A0D6EX25_9PROT</name>
<feature type="domain" description="Penicillin-binding protein transpeptidase" evidence="15">
    <location>
        <begin position="271"/>
        <end position="610"/>
    </location>
</feature>
<dbReference type="Gene3D" id="3.40.710.10">
    <property type="entry name" value="DD-peptidase/beta-lactamase superfamily"/>
    <property type="match status" value="1"/>
</dbReference>
<evidence type="ECO:0000259" key="15">
    <source>
        <dbReference type="Pfam" id="PF00905"/>
    </source>
</evidence>
<feature type="binding site" evidence="14">
    <location>
        <position position="369"/>
    </location>
    <ligand>
        <name>Zn(2+)</name>
        <dbReference type="ChEBI" id="CHEBI:29105"/>
    </ligand>
</feature>
<evidence type="ECO:0000256" key="7">
    <source>
        <dbReference type="ARBA" id="ARBA00022692"/>
    </source>
</evidence>
<keyword evidence="14" id="KW-0479">Metal-binding</keyword>
<dbReference type="GO" id="GO:0071555">
    <property type="term" value="P:cell wall organization"/>
    <property type="evidence" value="ECO:0007669"/>
    <property type="project" value="UniProtKB-KW"/>
</dbReference>
<evidence type="ECO:0000256" key="2">
    <source>
        <dbReference type="ARBA" id="ARBA00004236"/>
    </source>
</evidence>
<dbReference type="UniPathway" id="UPA00219"/>
<keyword evidence="12 14" id="KW-0472">Membrane</keyword>
<dbReference type="HAMAP" id="MF_02081">
    <property type="entry name" value="MrdA_transpept"/>
    <property type="match status" value="1"/>
</dbReference>
<dbReference type="InterPro" id="IPR001460">
    <property type="entry name" value="PCN-bd_Tpept"/>
</dbReference>
<dbReference type="Pfam" id="PF03717">
    <property type="entry name" value="PBP_dimer"/>
    <property type="match status" value="1"/>
</dbReference>
<keyword evidence="8 14" id="KW-0378">Hydrolase</keyword>
<keyword evidence="11 14" id="KW-1133">Transmembrane helix</keyword>
<evidence type="ECO:0000256" key="9">
    <source>
        <dbReference type="ARBA" id="ARBA00022960"/>
    </source>
</evidence>
<dbReference type="HOGENOM" id="CLU_009289_1_2_4"/>
<dbReference type="SUPFAM" id="SSF56601">
    <property type="entry name" value="beta-lactamase/transpeptidase-like"/>
    <property type="match status" value="1"/>
</dbReference>
<dbReference type="STRING" id="1581557.BN1208_1312"/>
<evidence type="ECO:0000256" key="12">
    <source>
        <dbReference type="ARBA" id="ARBA00023136"/>
    </source>
</evidence>
<evidence type="ECO:0000313" key="18">
    <source>
        <dbReference type="Proteomes" id="UP000064007"/>
    </source>
</evidence>
<dbReference type="OrthoDB" id="9789078at2"/>
<dbReference type="PANTHER" id="PTHR30627:SF2">
    <property type="entry name" value="PEPTIDOGLYCAN D,D-TRANSPEPTIDASE MRDA"/>
    <property type="match status" value="1"/>
</dbReference>
<keyword evidence="5 14" id="KW-0121">Carboxypeptidase</keyword>
<comment type="cofactor">
    <cofactor evidence="14">
        <name>Zn(2+)</name>
        <dbReference type="ChEBI" id="CHEBI:29105"/>
    </cofactor>
    <text evidence="14">Binds one Zn(2+) ion per subunit.</text>
</comment>
<dbReference type="GO" id="GO:0008360">
    <property type="term" value="P:regulation of cell shape"/>
    <property type="evidence" value="ECO:0007669"/>
    <property type="project" value="UniProtKB-KW"/>
</dbReference>
<dbReference type="InterPro" id="IPR005311">
    <property type="entry name" value="PBP_dimer"/>
</dbReference>
<dbReference type="PANTHER" id="PTHR30627">
    <property type="entry name" value="PEPTIDOGLYCAN D,D-TRANSPEPTIDASE"/>
    <property type="match status" value="1"/>
</dbReference>
<evidence type="ECO:0000256" key="3">
    <source>
        <dbReference type="ARBA" id="ARBA00022475"/>
    </source>
</evidence>
<dbReference type="EC" id="3.4.16.4" evidence="14"/>
<evidence type="ECO:0000256" key="6">
    <source>
        <dbReference type="ARBA" id="ARBA00022670"/>
    </source>
</evidence>
<dbReference type="FunFam" id="3.40.710.10:FF:000024">
    <property type="entry name" value="Penicillin-binding protein 2"/>
    <property type="match status" value="1"/>
</dbReference>
<comment type="similarity">
    <text evidence="14">Belongs to the transpeptidase family. MrdA subfamily.</text>
</comment>
<dbReference type="InterPro" id="IPR012338">
    <property type="entry name" value="Beta-lactam/transpept-like"/>
</dbReference>
<keyword evidence="6 14" id="KW-0645">Protease</keyword>
<keyword evidence="3 14" id="KW-1003">Cell membrane</keyword>
<feature type="binding site" evidence="14">
    <location>
        <position position="388"/>
    </location>
    <ligand>
        <name>Zn(2+)</name>
        <dbReference type="ChEBI" id="CHEBI:29105"/>
    </ligand>
</feature>
<accession>A0A0D6EX25</accession>
<dbReference type="GO" id="GO:0005886">
    <property type="term" value="C:plasma membrane"/>
    <property type="evidence" value="ECO:0007669"/>
    <property type="project" value="UniProtKB-SubCell"/>
</dbReference>
<dbReference type="InterPro" id="IPR050515">
    <property type="entry name" value="Beta-lactam/transpept"/>
</dbReference>
<dbReference type="SUPFAM" id="SSF56519">
    <property type="entry name" value="Penicillin binding protein dimerisation domain"/>
    <property type="match status" value="1"/>
</dbReference>
<dbReference type="NCBIfam" id="TIGR03423">
    <property type="entry name" value="pbp2_mrdA"/>
    <property type="match status" value="1"/>
</dbReference>
<reference evidence="18" key="1">
    <citation type="submission" date="2014-12" db="EMBL/GenBank/DDBJ databases">
        <authorList>
            <person name="Salcher M.M."/>
        </authorList>
    </citation>
    <scope>NUCLEOTIDE SEQUENCE [LARGE SCALE GENOMIC DNA]</scope>
    <source>
        <strain evidence="18">MMS-10A-171</strain>
    </source>
</reference>
<dbReference type="Pfam" id="PF00905">
    <property type="entry name" value="Transpeptidase"/>
    <property type="match status" value="1"/>
</dbReference>
<dbReference type="InterPro" id="IPR017790">
    <property type="entry name" value="Penicillin-binding_protein_2"/>
</dbReference>
<dbReference type="GO" id="GO:0008658">
    <property type="term" value="F:penicillin binding"/>
    <property type="evidence" value="ECO:0007669"/>
    <property type="project" value="InterPro"/>
</dbReference>
<feature type="transmembrane region" description="Helical" evidence="14">
    <location>
        <begin position="21"/>
        <end position="41"/>
    </location>
</feature>
<dbReference type="AlphaFoldDB" id="A0A0D6EX25"/>
<evidence type="ECO:0000256" key="4">
    <source>
        <dbReference type="ARBA" id="ARBA00022519"/>
    </source>
</evidence>
<keyword evidence="9 14" id="KW-0133">Cell shape</keyword>
<keyword evidence="18" id="KW-1185">Reference proteome</keyword>
<dbReference type="KEGG" id="mbat:BN1208_1312"/>
<dbReference type="GO" id="GO:0009002">
    <property type="term" value="F:serine-type D-Ala-D-Ala carboxypeptidase activity"/>
    <property type="evidence" value="ECO:0007669"/>
    <property type="project" value="UniProtKB-UniRule"/>
</dbReference>
<comment type="catalytic activity">
    <reaction evidence="14">
        <text>Preferential cleavage: (Ac)2-L-Lys-D-Ala-|-D-Ala. Also transpeptidation of peptidyl-alanyl moieties that are N-acyl substituents of D-alanine.</text>
        <dbReference type="EC" id="3.4.16.4"/>
    </reaction>
</comment>
<dbReference type="Gene3D" id="3.30.1390.30">
    <property type="entry name" value="Penicillin-binding protein 2a, domain 3"/>
    <property type="match status" value="1"/>
</dbReference>
<evidence type="ECO:0000313" key="17">
    <source>
        <dbReference type="EMBL" id="CEZ20192.1"/>
    </source>
</evidence>
<dbReference type="Gene3D" id="3.90.1310.10">
    <property type="entry name" value="Penicillin-binding protein 2a (Domain 2)"/>
    <property type="match status" value="1"/>
</dbReference>
<feature type="binding site" evidence="14">
    <location>
        <position position="375"/>
    </location>
    <ligand>
        <name>Zn(2+)</name>
        <dbReference type="ChEBI" id="CHEBI:29105"/>
    </ligand>
</feature>
<feature type="domain" description="Penicillin-binding protein dimerisation" evidence="16">
    <location>
        <begin position="66"/>
        <end position="237"/>
    </location>
</feature>
<keyword evidence="4 14" id="KW-0997">Cell inner membrane</keyword>
<feature type="binding site" evidence="14">
    <location>
        <position position="354"/>
    </location>
    <ligand>
        <name>Zn(2+)</name>
        <dbReference type="ChEBI" id="CHEBI:29105"/>
    </ligand>
</feature>
<comment type="function">
    <text evidence="14">Catalyzes cross-linking of the peptidoglycan cell wall.</text>
</comment>
<dbReference type="GO" id="GO:0008270">
    <property type="term" value="F:zinc ion binding"/>
    <property type="evidence" value="ECO:0007669"/>
    <property type="project" value="UniProtKB-UniRule"/>
</dbReference>
<keyword evidence="13 14" id="KW-0961">Cell wall biogenesis/degradation</keyword>
<evidence type="ECO:0000256" key="1">
    <source>
        <dbReference type="ARBA" id="ARBA00004167"/>
    </source>
</evidence>